<protein>
    <recommendedName>
        <fullName evidence="5">F-box domain-containing protein</fullName>
    </recommendedName>
</protein>
<keyword evidence="2" id="KW-0732">Signal</keyword>
<comment type="caution">
    <text evidence="3">The sequence shown here is derived from an EMBL/GenBank/DDBJ whole genome shotgun (WGS) entry which is preliminary data.</text>
</comment>
<organism evidence="3 4">
    <name type="scientific">Orbilia brochopaga</name>
    <dbReference type="NCBI Taxonomy" id="3140254"/>
    <lineage>
        <taxon>Eukaryota</taxon>
        <taxon>Fungi</taxon>
        <taxon>Dikarya</taxon>
        <taxon>Ascomycota</taxon>
        <taxon>Pezizomycotina</taxon>
        <taxon>Orbiliomycetes</taxon>
        <taxon>Orbiliales</taxon>
        <taxon>Orbiliaceae</taxon>
        <taxon>Orbilia</taxon>
    </lineage>
</organism>
<name>A0AAV9V3U7_9PEZI</name>
<dbReference type="EMBL" id="JAVHNQ010000003">
    <property type="protein sequence ID" value="KAK6353597.1"/>
    <property type="molecule type" value="Genomic_DNA"/>
</dbReference>
<proteinExistence type="predicted"/>
<dbReference type="CDD" id="cd09917">
    <property type="entry name" value="F-box_SF"/>
    <property type="match status" value="1"/>
</dbReference>
<evidence type="ECO:0000256" key="2">
    <source>
        <dbReference type="SAM" id="SignalP"/>
    </source>
</evidence>
<reference evidence="3 4" key="1">
    <citation type="submission" date="2019-10" db="EMBL/GenBank/DDBJ databases">
        <authorList>
            <person name="Palmer J.M."/>
        </authorList>
    </citation>
    <scope>NUCLEOTIDE SEQUENCE [LARGE SCALE GENOMIC DNA]</scope>
    <source>
        <strain evidence="3 4">TWF696</strain>
    </source>
</reference>
<sequence>MTGISSLPLEVLFLVTGYLWADDIKALRLTCKDLNEKTAEAHADELFKCRTYFATIQDLQALFDFTKHPSKAALRLKHLRLDIASPYIHIQPRQLLESLNGGEDGQPLRPPKLFNQTCFAAECHNYEGVEQSEDQALVFAAIQNLPNLEIIEFVDRNGAPSEKSLKIHYESLMTPELKAEFMEFYNDHEIRQKRGRMTSLFLYVMVAIKYSQCRLKEILVDNPRHSYMFMSHGWFENHRRHVKDLKTPLENLRILELNLAHPAAESPDYIDLEEVLETSEVQLKCLPSFLTKATPNIETLKLRFEEIADVYNTRTWVGKYRAYEPNLLLRDVELTLPRIKRLELRAIPFIKEELLDVLLRPHSATLRHLIIEDCVLQELPQNWSALFELLEEPLHLETFSFWTKSIDVTIGLSGRIPYLFKTWGDVRKDGHICQVQVLKKKALVTTNFHVGLRMIHDFEDRLSNIPSFGQGPHDDDDDDDEDGPDEEDLLSTGDEEDDEDFWHFHHDNDEDWIDMDEGHEEDEDNDYPVIPQIPFPIPPFPLPIPPILPSQGAQTPHPPATYSTQLPEHLSLPTPQPATVDNTGNFIGINMLHGRLPHGGVLIPPFLIPRDCLNTAALEGQALTVQNVLGNLMPDALNTGLQNGDAAGPSTAGPSSVVPSIAGATIASGSGAQFNGSAVSVSQASVGESMDEGSDGAGDEDSDDDIVGSDLKGKKVMGSG</sequence>
<feature type="compositionally biased region" description="Acidic residues" evidence="1">
    <location>
        <begin position="689"/>
        <end position="707"/>
    </location>
</feature>
<feature type="region of interest" description="Disordered" evidence="1">
    <location>
        <begin position="677"/>
        <end position="720"/>
    </location>
</feature>
<feature type="signal peptide" evidence="2">
    <location>
        <begin position="1"/>
        <end position="21"/>
    </location>
</feature>
<evidence type="ECO:0000313" key="4">
    <source>
        <dbReference type="Proteomes" id="UP001375240"/>
    </source>
</evidence>
<evidence type="ECO:0000256" key="1">
    <source>
        <dbReference type="SAM" id="MobiDB-lite"/>
    </source>
</evidence>
<feature type="compositionally biased region" description="Low complexity" evidence="1">
    <location>
        <begin position="677"/>
        <end position="688"/>
    </location>
</feature>
<dbReference type="Proteomes" id="UP001375240">
    <property type="component" value="Unassembled WGS sequence"/>
</dbReference>
<dbReference type="AlphaFoldDB" id="A0AAV9V3U7"/>
<accession>A0AAV9V3U7</accession>
<keyword evidence="4" id="KW-1185">Reference proteome</keyword>
<evidence type="ECO:0008006" key="5">
    <source>
        <dbReference type="Google" id="ProtNLM"/>
    </source>
</evidence>
<feature type="region of interest" description="Disordered" evidence="1">
    <location>
        <begin position="464"/>
        <end position="502"/>
    </location>
</feature>
<feature type="chain" id="PRO_5043900414" description="F-box domain-containing protein" evidence="2">
    <location>
        <begin position="22"/>
        <end position="720"/>
    </location>
</feature>
<gene>
    <name evidence="3" type="ORF">TWF696_005560</name>
</gene>
<feature type="compositionally biased region" description="Acidic residues" evidence="1">
    <location>
        <begin position="474"/>
        <end position="500"/>
    </location>
</feature>
<evidence type="ECO:0000313" key="3">
    <source>
        <dbReference type="EMBL" id="KAK6353597.1"/>
    </source>
</evidence>